<dbReference type="GO" id="GO:0006465">
    <property type="term" value="P:signal peptide processing"/>
    <property type="evidence" value="ECO:0007669"/>
    <property type="project" value="InterPro"/>
</dbReference>
<dbReference type="InterPro" id="IPR037730">
    <property type="entry name" value="IMP2"/>
</dbReference>
<dbReference type="GO" id="GO:0042720">
    <property type="term" value="C:mitochondrial inner membrane peptidase complex"/>
    <property type="evidence" value="ECO:0007669"/>
    <property type="project" value="InterPro"/>
</dbReference>
<dbReference type="CDD" id="cd06530">
    <property type="entry name" value="S26_SPase_I"/>
    <property type="match status" value="1"/>
</dbReference>
<dbReference type="OrthoDB" id="9996127at2759"/>
<dbReference type="PANTHER" id="PTHR46041">
    <property type="entry name" value="MITOCHONDRIAL INNER MEMBRANE PROTEASE SUBUNIT 2"/>
    <property type="match status" value="1"/>
</dbReference>
<dbReference type="InterPro" id="IPR036286">
    <property type="entry name" value="LexA/Signal_pep-like_sf"/>
</dbReference>
<organism evidence="14 15">
    <name type="scientific">Musa troglodytarum</name>
    <name type="common">fe'i banana</name>
    <dbReference type="NCBI Taxonomy" id="320322"/>
    <lineage>
        <taxon>Eukaryota</taxon>
        <taxon>Viridiplantae</taxon>
        <taxon>Streptophyta</taxon>
        <taxon>Embryophyta</taxon>
        <taxon>Tracheophyta</taxon>
        <taxon>Spermatophyta</taxon>
        <taxon>Magnoliopsida</taxon>
        <taxon>Liliopsida</taxon>
        <taxon>Zingiberales</taxon>
        <taxon>Musaceae</taxon>
        <taxon>Musa</taxon>
    </lineage>
</organism>
<accession>A0A9E7K2Z7</accession>
<dbReference type="SUPFAM" id="SSF51306">
    <property type="entry name" value="LexA/Signal peptidase"/>
    <property type="match status" value="1"/>
</dbReference>
<dbReference type="PANTHER" id="PTHR46041:SF2">
    <property type="entry name" value="MITOCHONDRIAL INNER MEMBRANE PROTEASE SUBUNIT 2"/>
    <property type="match status" value="1"/>
</dbReference>
<evidence type="ECO:0000256" key="7">
    <source>
        <dbReference type="ARBA" id="ARBA00022801"/>
    </source>
</evidence>
<feature type="domain" description="Peptidase S26" evidence="13">
    <location>
        <begin position="162"/>
        <end position="190"/>
    </location>
</feature>
<evidence type="ECO:0000256" key="1">
    <source>
        <dbReference type="ARBA" id="ARBA00004434"/>
    </source>
</evidence>
<keyword evidence="7" id="KW-0378">Hydrolase</keyword>
<evidence type="ECO:0000256" key="6">
    <source>
        <dbReference type="ARBA" id="ARBA00022792"/>
    </source>
</evidence>
<gene>
    <name evidence="14" type="ORF">MUK42_20388</name>
</gene>
<dbReference type="Pfam" id="PF10502">
    <property type="entry name" value="Peptidase_S26"/>
    <property type="match status" value="2"/>
</dbReference>
<evidence type="ECO:0000256" key="10">
    <source>
        <dbReference type="ARBA" id="ARBA00023136"/>
    </source>
</evidence>
<feature type="region of interest" description="Disordered" evidence="12">
    <location>
        <begin position="1"/>
        <end position="41"/>
    </location>
</feature>
<keyword evidence="6" id="KW-0999">Mitochondrion inner membrane</keyword>
<evidence type="ECO:0000256" key="2">
    <source>
        <dbReference type="ARBA" id="ARBA00007066"/>
    </source>
</evidence>
<evidence type="ECO:0000259" key="13">
    <source>
        <dbReference type="Pfam" id="PF10502"/>
    </source>
</evidence>
<keyword evidence="15" id="KW-1185">Reference proteome</keyword>
<feature type="active site" evidence="11">
    <location>
        <position position="90"/>
    </location>
</feature>
<name>A0A9E7K2Z7_9LILI</name>
<sequence>EPKSLRLSETRFPKQRRNPFFVKRPPFPSPPHRRLPSLGSRSSSEIKCRKLIMGKWSAMWLFTRKSVTGALFGLTISDRYGSIVPVTGSSMHPTFSACDARFPGYLKADVVLVEKFCLEKYKFSHGDVITFKSPTDHKQTFVKRLIALPGDWVQVPESSEILKIPEGHCWVEGDNAACSLDSRSFGFVCSSGFDSREGDTCDLATPTNKPSGKKEGYRENFTALIYFVTDYLLFQARFIQLLNLHLPFASRP</sequence>
<dbReference type="InterPro" id="IPR019533">
    <property type="entry name" value="Peptidase_S26"/>
</dbReference>
<reference evidence="14" key="1">
    <citation type="submission" date="2022-05" db="EMBL/GenBank/DDBJ databases">
        <title>The Musa troglodytarum L. genome provides insights into the mechanism of non-climacteric behaviour and enrichment of carotenoids.</title>
        <authorList>
            <person name="Wang J."/>
        </authorList>
    </citation>
    <scope>NUCLEOTIDE SEQUENCE</scope>
    <source>
        <tissue evidence="14">Leaf</tissue>
    </source>
</reference>
<dbReference type="PROSITE" id="PS00760">
    <property type="entry name" value="SPASE_I_2"/>
    <property type="match status" value="1"/>
</dbReference>
<feature type="active site" evidence="11">
    <location>
        <position position="143"/>
    </location>
</feature>
<dbReference type="GO" id="GO:0004252">
    <property type="term" value="F:serine-type endopeptidase activity"/>
    <property type="evidence" value="ECO:0007669"/>
    <property type="project" value="InterPro"/>
</dbReference>
<feature type="domain" description="Peptidase S26" evidence="13">
    <location>
        <begin position="75"/>
        <end position="156"/>
    </location>
</feature>
<evidence type="ECO:0000256" key="3">
    <source>
        <dbReference type="ARBA" id="ARBA00013650"/>
    </source>
</evidence>
<dbReference type="Gene3D" id="2.10.109.10">
    <property type="entry name" value="Umud Fragment, subunit A"/>
    <property type="match status" value="1"/>
</dbReference>
<dbReference type="PRINTS" id="PR00727">
    <property type="entry name" value="LEADERPTASE"/>
</dbReference>
<evidence type="ECO:0000256" key="9">
    <source>
        <dbReference type="ARBA" id="ARBA00023128"/>
    </source>
</evidence>
<feature type="non-terminal residue" evidence="14">
    <location>
        <position position="1"/>
    </location>
</feature>
<proteinExistence type="inferred from homology"/>
<evidence type="ECO:0000256" key="11">
    <source>
        <dbReference type="PIRSR" id="PIRSR600223-1"/>
    </source>
</evidence>
<dbReference type="InterPro" id="IPR019757">
    <property type="entry name" value="Pept_S26A_signal_pept_1_Lys-AS"/>
</dbReference>
<keyword evidence="4 14" id="KW-0645">Protease</keyword>
<keyword evidence="8" id="KW-1133">Transmembrane helix</keyword>
<evidence type="ECO:0000256" key="8">
    <source>
        <dbReference type="ARBA" id="ARBA00022989"/>
    </source>
</evidence>
<dbReference type="EMBL" id="CP097507">
    <property type="protein sequence ID" value="URE02674.1"/>
    <property type="molecule type" value="Genomic_DNA"/>
</dbReference>
<evidence type="ECO:0000313" key="15">
    <source>
        <dbReference type="Proteomes" id="UP001055439"/>
    </source>
</evidence>
<keyword evidence="10" id="KW-0472">Membrane</keyword>
<comment type="similarity">
    <text evidence="2">Belongs to the peptidase S26 family. IMP2 subfamily.</text>
</comment>
<evidence type="ECO:0000256" key="12">
    <source>
        <dbReference type="SAM" id="MobiDB-lite"/>
    </source>
</evidence>
<keyword evidence="9" id="KW-0496">Mitochondrion</keyword>
<evidence type="ECO:0000256" key="5">
    <source>
        <dbReference type="ARBA" id="ARBA00022692"/>
    </source>
</evidence>
<dbReference type="GO" id="GO:0006627">
    <property type="term" value="P:protein processing involved in protein targeting to mitochondrion"/>
    <property type="evidence" value="ECO:0007669"/>
    <property type="project" value="InterPro"/>
</dbReference>
<feature type="compositionally biased region" description="Basic and acidic residues" evidence="12">
    <location>
        <begin position="1"/>
        <end position="12"/>
    </location>
</feature>
<dbReference type="InterPro" id="IPR000223">
    <property type="entry name" value="Pept_S26A_signal_pept_1"/>
</dbReference>
<dbReference type="AlphaFoldDB" id="A0A9E7K2Z7"/>
<protein>
    <recommendedName>
        <fullName evidence="3">Mitochondrial inner membrane protease subunit 2</fullName>
    </recommendedName>
</protein>
<keyword evidence="5" id="KW-0812">Transmembrane</keyword>
<comment type="subcellular location">
    <subcellularLocation>
        <location evidence="1">Mitochondrion inner membrane</location>
        <topology evidence="1">Single-pass membrane protein</topology>
    </subcellularLocation>
</comment>
<evidence type="ECO:0000256" key="4">
    <source>
        <dbReference type="ARBA" id="ARBA00022670"/>
    </source>
</evidence>
<evidence type="ECO:0000313" key="14">
    <source>
        <dbReference type="EMBL" id="URE02674.1"/>
    </source>
</evidence>
<dbReference type="Proteomes" id="UP001055439">
    <property type="component" value="Chromosome 5"/>
</dbReference>